<dbReference type="Proteomes" id="UP001595843">
    <property type="component" value="Unassembled WGS sequence"/>
</dbReference>
<protein>
    <submittedName>
        <fullName evidence="1">YheC/YheD family protein</fullName>
    </submittedName>
</protein>
<evidence type="ECO:0000313" key="2">
    <source>
        <dbReference type="Proteomes" id="UP001595843"/>
    </source>
</evidence>
<keyword evidence="2" id="KW-1185">Reference proteome</keyword>
<dbReference type="InterPro" id="IPR026838">
    <property type="entry name" value="YheC/D"/>
</dbReference>
<name>A0ABV8JF71_9BACL</name>
<organism evidence="1 2">
    <name type="scientific">Salinithrix halophila</name>
    <dbReference type="NCBI Taxonomy" id="1485204"/>
    <lineage>
        <taxon>Bacteria</taxon>
        <taxon>Bacillati</taxon>
        <taxon>Bacillota</taxon>
        <taxon>Bacilli</taxon>
        <taxon>Bacillales</taxon>
        <taxon>Thermoactinomycetaceae</taxon>
        <taxon>Salinithrix</taxon>
    </lineage>
</organism>
<sequence length="337" mass="39218">MQKYLKYNPGREGKLFAFTYKGVDWERKVIRGLCRRGKKWVKRTIPFPSCVINKRFTTKTRACRRLEREIGKGFVFNVKNRFDKWVVYKILHASPVRPYLPFTVPLENRRLRALLNPGSSWFVKPRNGYKGKRVYKVSRGPAVFHIHTGSNTPAYSFKDRHSFEAKLRSLVGGAPCIMQREIPLLPVKKQLAEIRFFVQKDGTGRWRGTGGFAKVSYPDVHLTNHLSHMERIPEVLKQSGFEESRHEGIIEKLQKVGTQTAAHLERQIGHLGEITVDFGVDREGKPWIIEVNGFPSTQLIEESENPMLIRTYYSRPLQYAAYLTKKKRRRQKHGHRS</sequence>
<dbReference type="Pfam" id="PF14398">
    <property type="entry name" value="ATPgrasp_YheCD"/>
    <property type="match status" value="1"/>
</dbReference>
<dbReference type="EMBL" id="JBHSAP010000009">
    <property type="protein sequence ID" value="MFC4077088.1"/>
    <property type="molecule type" value="Genomic_DNA"/>
</dbReference>
<comment type="caution">
    <text evidence="1">The sequence shown here is derived from an EMBL/GenBank/DDBJ whole genome shotgun (WGS) entry which is preliminary data.</text>
</comment>
<dbReference type="Gene3D" id="3.30.470.20">
    <property type="entry name" value="ATP-grasp fold, B domain"/>
    <property type="match status" value="1"/>
</dbReference>
<evidence type="ECO:0000313" key="1">
    <source>
        <dbReference type="EMBL" id="MFC4077088.1"/>
    </source>
</evidence>
<reference evidence="2" key="1">
    <citation type="journal article" date="2019" name="Int. J. Syst. Evol. Microbiol.">
        <title>The Global Catalogue of Microorganisms (GCM) 10K type strain sequencing project: providing services to taxonomists for standard genome sequencing and annotation.</title>
        <authorList>
            <consortium name="The Broad Institute Genomics Platform"/>
            <consortium name="The Broad Institute Genome Sequencing Center for Infectious Disease"/>
            <person name="Wu L."/>
            <person name="Ma J."/>
        </authorList>
    </citation>
    <scope>NUCLEOTIDE SEQUENCE [LARGE SCALE GENOMIC DNA]</scope>
    <source>
        <strain evidence="2">IBRC-M 10813</strain>
    </source>
</reference>
<dbReference type="SUPFAM" id="SSF56059">
    <property type="entry name" value="Glutathione synthetase ATP-binding domain-like"/>
    <property type="match status" value="1"/>
</dbReference>
<proteinExistence type="predicted"/>
<gene>
    <name evidence="1" type="ORF">ACFOUO_09700</name>
</gene>
<accession>A0ABV8JF71</accession>